<dbReference type="AlphaFoldDB" id="A6DTG0"/>
<evidence type="ECO:0000313" key="1">
    <source>
        <dbReference type="EMBL" id="EDM25064.1"/>
    </source>
</evidence>
<dbReference type="Proteomes" id="UP000004947">
    <property type="component" value="Unassembled WGS sequence"/>
</dbReference>
<name>A6DTG0_9BACT</name>
<dbReference type="STRING" id="313628.LNTAR_10006"/>
<dbReference type="OrthoDB" id="278693at2"/>
<comment type="caution">
    <text evidence="1">The sequence shown here is derived from an EMBL/GenBank/DDBJ whole genome shotgun (WGS) entry which is preliminary data.</text>
</comment>
<accession>A6DTG0</accession>
<organism evidence="1 2">
    <name type="scientific">Lentisphaera araneosa HTCC2155</name>
    <dbReference type="NCBI Taxonomy" id="313628"/>
    <lineage>
        <taxon>Bacteria</taxon>
        <taxon>Pseudomonadati</taxon>
        <taxon>Lentisphaerota</taxon>
        <taxon>Lentisphaeria</taxon>
        <taxon>Lentisphaerales</taxon>
        <taxon>Lentisphaeraceae</taxon>
        <taxon>Lentisphaera</taxon>
    </lineage>
</organism>
<sequence length="150" mass="17702">MSFAQTKEIIRQCRRDHLEMSDIMEELEDVFTKPKTQSISHFCARQQKHIANYLKCFIESSPKVVLNSWFQNTPDMGKPLDLLEDLPNNMKSSDFEKVVHKISKVFELRYESYSKIAELAKTKELFTQLSSINQHASEQFHWSLMENRDL</sequence>
<gene>
    <name evidence="1" type="ORF">LNTAR_10006</name>
</gene>
<evidence type="ECO:0000313" key="2">
    <source>
        <dbReference type="Proteomes" id="UP000004947"/>
    </source>
</evidence>
<protein>
    <submittedName>
        <fullName evidence="1">Uncharacterized protein</fullName>
    </submittedName>
</protein>
<dbReference type="RefSeq" id="WP_007281109.1">
    <property type="nucleotide sequence ID" value="NZ_ABCK01000037.1"/>
</dbReference>
<dbReference type="EMBL" id="ABCK01000037">
    <property type="protein sequence ID" value="EDM25064.1"/>
    <property type="molecule type" value="Genomic_DNA"/>
</dbReference>
<reference evidence="1 2" key="1">
    <citation type="journal article" date="2010" name="J. Bacteriol.">
        <title>Genome sequence of Lentisphaera araneosa HTCC2155T, the type species of the order Lentisphaerales in the phylum Lentisphaerae.</title>
        <authorList>
            <person name="Thrash J.C."/>
            <person name="Cho J.C."/>
            <person name="Vergin K.L."/>
            <person name="Morris R.M."/>
            <person name="Giovannoni S.J."/>
        </authorList>
    </citation>
    <scope>NUCLEOTIDE SEQUENCE [LARGE SCALE GENOMIC DNA]</scope>
    <source>
        <strain evidence="1 2">HTCC2155</strain>
    </source>
</reference>
<proteinExistence type="predicted"/>
<keyword evidence="2" id="KW-1185">Reference proteome</keyword>